<keyword evidence="8" id="KW-1003">Cell membrane</keyword>
<evidence type="ECO:0000256" key="10">
    <source>
        <dbReference type="ARBA" id="ARBA00022692"/>
    </source>
</evidence>
<keyword evidence="19" id="KW-0732">Signal</keyword>
<evidence type="ECO:0000256" key="12">
    <source>
        <dbReference type="ARBA" id="ARBA00022989"/>
    </source>
</evidence>
<comment type="pathway">
    <text evidence="4">Lipid metabolism.</text>
</comment>
<protein>
    <recommendedName>
        <fullName evidence="7">CDP-diacylglycerol pyrophosphatase</fullName>
        <ecNumber evidence="6">3.6.1.26</ecNumber>
    </recommendedName>
    <alternativeName>
        <fullName evidence="17">CDP-diacylglycerol phosphatidylhydrolase</fullName>
    </alternativeName>
    <alternativeName>
        <fullName evidence="18">CDP-diglyceride hydrolase</fullName>
    </alternativeName>
</protein>
<keyword evidence="12" id="KW-1133">Transmembrane helix</keyword>
<comment type="catalytic activity">
    <reaction evidence="1">
        <text>a CDP-1,2-diacyl-sn-glycerol + H2O = a 1,2-diacyl-sn-glycero-3-phosphate + CMP + 2 H(+)</text>
        <dbReference type="Rhea" id="RHEA:15221"/>
        <dbReference type="ChEBI" id="CHEBI:15377"/>
        <dbReference type="ChEBI" id="CHEBI:15378"/>
        <dbReference type="ChEBI" id="CHEBI:58332"/>
        <dbReference type="ChEBI" id="CHEBI:58608"/>
        <dbReference type="ChEBI" id="CHEBI:60377"/>
        <dbReference type="EC" id="3.6.1.26"/>
    </reaction>
</comment>
<evidence type="ECO:0000256" key="4">
    <source>
        <dbReference type="ARBA" id="ARBA00005189"/>
    </source>
</evidence>
<evidence type="ECO:0000256" key="15">
    <source>
        <dbReference type="ARBA" id="ARBA00023209"/>
    </source>
</evidence>
<dbReference type="PIRSF" id="PIRSF001273">
    <property type="entry name" value="CDH"/>
    <property type="match status" value="1"/>
</dbReference>
<dbReference type="GO" id="GO:0008715">
    <property type="term" value="F:CDP-diacylglycerol diphosphatase activity"/>
    <property type="evidence" value="ECO:0007669"/>
    <property type="project" value="UniProtKB-EC"/>
</dbReference>
<dbReference type="InterPro" id="IPR003763">
    <property type="entry name" value="CDP-diacylglyc_Pase"/>
</dbReference>
<keyword evidence="14" id="KW-0472">Membrane</keyword>
<feature type="signal peptide" evidence="19">
    <location>
        <begin position="1"/>
        <end position="22"/>
    </location>
</feature>
<evidence type="ECO:0000256" key="3">
    <source>
        <dbReference type="ARBA" id="ARBA00004927"/>
    </source>
</evidence>
<evidence type="ECO:0000256" key="7">
    <source>
        <dbReference type="ARBA" id="ARBA00019608"/>
    </source>
</evidence>
<evidence type="ECO:0000256" key="19">
    <source>
        <dbReference type="SAM" id="SignalP"/>
    </source>
</evidence>
<comment type="similarity">
    <text evidence="5">Belongs to the Cdh family.</text>
</comment>
<dbReference type="EMBL" id="JAUEDK010000005">
    <property type="protein sequence ID" value="MDN0074134.1"/>
    <property type="molecule type" value="Genomic_DNA"/>
</dbReference>
<evidence type="ECO:0000256" key="16">
    <source>
        <dbReference type="ARBA" id="ARBA00023264"/>
    </source>
</evidence>
<reference evidence="20" key="1">
    <citation type="submission" date="2023-06" db="EMBL/GenBank/DDBJ databases">
        <authorList>
            <person name="Zhang S."/>
        </authorList>
    </citation>
    <scope>NUCLEOTIDE SEQUENCE</scope>
    <source>
        <strain evidence="20">SG2303</strain>
    </source>
</reference>
<name>A0ABT7XK17_9NEIS</name>
<keyword evidence="15" id="KW-0594">Phospholipid biosynthesis</keyword>
<evidence type="ECO:0000256" key="6">
    <source>
        <dbReference type="ARBA" id="ARBA00012375"/>
    </source>
</evidence>
<dbReference type="SUPFAM" id="SSF54197">
    <property type="entry name" value="HIT-like"/>
    <property type="match status" value="1"/>
</dbReference>
<evidence type="ECO:0000256" key="14">
    <source>
        <dbReference type="ARBA" id="ARBA00023136"/>
    </source>
</evidence>
<feature type="chain" id="PRO_5046037635" description="CDP-diacylglycerol pyrophosphatase" evidence="19">
    <location>
        <begin position="23"/>
        <end position="246"/>
    </location>
</feature>
<comment type="pathway">
    <text evidence="3">Phospholipid metabolism; CDP-diacylglycerol degradation; phosphatidate from CDP-diacylglycerol: step 1/1.</text>
</comment>
<evidence type="ECO:0000256" key="5">
    <source>
        <dbReference type="ARBA" id="ARBA00006435"/>
    </source>
</evidence>
<evidence type="ECO:0000256" key="13">
    <source>
        <dbReference type="ARBA" id="ARBA00023098"/>
    </source>
</evidence>
<proteinExistence type="inferred from homology"/>
<keyword evidence="16" id="KW-1208">Phospholipid metabolism</keyword>
<evidence type="ECO:0000313" key="20">
    <source>
        <dbReference type="EMBL" id="MDN0074134.1"/>
    </source>
</evidence>
<evidence type="ECO:0000256" key="17">
    <source>
        <dbReference type="ARBA" id="ARBA00032888"/>
    </source>
</evidence>
<keyword evidence="21" id="KW-1185">Reference proteome</keyword>
<dbReference type="Pfam" id="PF02611">
    <property type="entry name" value="CDH"/>
    <property type="match status" value="1"/>
</dbReference>
<evidence type="ECO:0000256" key="1">
    <source>
        <dbReference type="ARBA" id="ARBA00001007"/>
    </source>
</evidence>
<gene>
    <name evidence="20" type="ORF">QU481_04430</name>
</gene>
<organism evidence="20 21">
    <name type="scientific">Crenobacter oryzisoli</name>
    <dbReference type="NCBI Taxonomy" id="3056844"/>
    <lineage>
        <taxon>Bacteria</taxon>
        <taxon>Pseudomonadati</taxon>
        <taxon>Pseudomonadota</taxon>
        <taxon>Betaproteobacteria</taxon>
        <taxon>Neisseriales</taxon>
        <taxon>Neisseriaceae</taxon>
        <taxon>Crenobacter</taxon>
    </lineage>
</organism>
<dbReference type="Proteomes" id="UP001168540">
    <property type="component" value="Unassembled WGS sequence"/>
</dbReference>
<dbReference type="EC" id="3.6.1.26" evidence="6"/>
<comment type="subcellular location">
    <subcellularLocation>
        <location evidence="2">Cell membrane</location>
        <topology evidence="2">Single-pass membrane protein</topology>
    </subcellularLocation>
</comment>
<keyword evidence="13" id="KW-0443">Lipid metabolism</keyword>
<keyword evidence="9" id="KW-0444">Lipid biosynthesis</keyword>
<evidence type="ECO:0000256" key="9">
    <source>
        <dbReference type="ARBA" id="ARBA00022516"/>
    </source>
</evidence>
<accession>A0ABT7XK17</accession>
<dbReference type="Gene3D" id="3.30.428.30">
    <property type="entry name" value="HIT family - CDH-like"/>
    <property type="match status" value="1"/>
</dbReference>
<evidence type="ECO:0000256" key="11">
    <source>
        <dbReference type="ARBA" id="ARBA00022801"/>
    </source>
</evidence>
<dbReference type="InterPro" id="IPR036265">
    <property type="entry name" value="HIT-like_sf"/>
</dbReference>
<keyword evidence="10" id="KW-0812">Transmembrane</keyword>
<sequence length="246" mass="26806">MNRVRYLLNFVVLLASLPVAHAANPNKLWEIVSQSCLPAFAAGHGAGQCRLVSSEGYALLKDKVGPAQYILIPTIPVSGIESPAVLQPGLLNYWRAAWDNRDWVGATLGRPLRDDEIGLAINSANSRTQQQLHIHIDCLDPKVATVLATQSTTEPGRWNDLTLKGHRYAVTRVAASSATSVNPFDLVLRRTVYQHQEMKDHTILMTATTGGFLIVDGHYQPDGPDTNPGAAEELQDHSCRIASPLS</sequence>
<evidence type="ECO:0000313" key="21">
    <source>
        <dbReference type="Proteomes" id="UP001168540"/>
    </source>
</evidence>
<evidence type="ECO:0000256" key="18">
    <source>
        <dbReference type="ARBA" id="ARBA00032892"/>
    </source>
</evidence>
<dbReference type="RefSeq" id="WP_289828683.1">
    <property type="nucleotide sequence ID" value="NZ_JAUEDK010000005.1"/>
</dbReference>
<evidence type="ECO:0000256" key="2">
    <source>
        <dbReference type="ARBA" id="ARBA00004162"/>
    </source>
</evidence>
<keyword evidence="11 20" id="KW-0378">Hydrolase</keyword>
<comment type="caution">
    <text evidence="20">The sequence shown here is derived from an EMBL/GenBank/DDBJ whole genome shotgun (WGS) entry which is preliminary data.</text>
</comment>
<evidence type="ECO:0000256" key="8">
    <source>
        <dbReference type="ARBA" id="ARBA00022475"/>
    </source>
</evidence>